<dbReference type="Pfam" id="PF00646">
    <property type="entry name" value="F-box"/>
    <property type="match status" value="1"/>
</dbReference>
<dbReference type="InterPro" id="IPR006566">
    <property type="entry name" value="FBD"/>
</dbReference>
<dbReference type="SUPFAM" id="SSF52047">
    <property type="entry name" value="RNI-like"/>
    <property type="match status" value="1"/>
</dbReference>
<dbReference type="Pfam" id="PF08387">
    <property type="entry name" value="FBD"/>
    <property type="match status" value="1"/>
</dbReference>
<dbReference type="Proteomes" id="UP000655225">
    <property type="component" value="Unassembled WGS sequence"/>
</dbReference>
<comment type="caution">
    <text evidence="2">The sequence shown here is derived from an EMBL/GenBank/DDBJ whole genome shotgun (WGS) entry which is preliminary data.</text>
</comment>
<reference evidence="2 3" key="1">
    <citation type="submission" date="2020-04" db="EMBL/GenBank/DDBJ databases">
        <title>Plant Genome Project.</title>
        <authorList>
            <person name="Zhang R.-G."/>
        </authorList>
    </citation>
    <scope>NUCLEOTIDE SEQUENCE [LARGE SCALE GENOMIC DNA]</scope>
    <source>
        <strain evidence="2">YNK0</strain>
        <tissue evidence="2">Leaf</tissue>
    </source>
</reference>
<sequence>MELQIDRLSDLPENVIETILINLPIRDAVRTSVLSHKWMYKWTTIPELVIHDYSIPPAEDEIVRIDKLVNFIDRLLLLHKGPVRKFDLSTGFLIDSSIDSWIRFLSRNEVKELSLQFQGEKPYKVPYSLFYCQAITCLNLSSCILKPPSVFEGFSVLKSLNLKYVILFDDEDLETLISNCIALERLRLIELVGCTHIKIRGLNLQHFYFSGELTDICFIDAPKLSFVSISIHNSHFEQVGQGESSNLIEVLGSLTGLEKLTIEWYFTQVIQLYENFSFLVFSYFLEFYLISYEDVATELVEDFWEAQGHLDCSMNHLRVVRAYDIGGARPELQFIKFLLVHSPVLETLNVTPRSGKNIDKMTMLEELLRFRRASASAEIIHNRTSED</sequence>
<accession>A0A835DPN1</accession>
<proteinExistence type="predicted"/>
<evidence type="ECO:0000313" key="2">
    <source>
        <dbReference type="EMBL" id="KAF8407777.1"/>
    </source>
</evidence>
<dbReference type="InterPro" id="IPR055411">
    <property type="entry name" value="LRR_FXL15/At3g58940/PEG3-like"/>
</dbReference>
<dbReference type="InterPro" id="IPR001810">
    <property type="entry name" value="F-box_dom"/>
</dbReference>
<dbReference type="EMBL" id="JABCRI010000004">
    <property type="protein sequence ID" value="KAF8407777.1"/>
    <property type="molecule type" value="Genomic_DNA"/>
</dbReference>
<dbReference type="AlphaFoldDB" id="A0A835DPN1"/>
<dbReference type="OMA" id="FVSISIH"/>
<dbReference type="SMART" id="SM00579">
    <property type="entry name" value="FBD"/>
    <property type="match status" value="1"/>
</dbReference>
<keyword evidence="3" id="KW-1185">Reference proteome</keyword>
<evidence type="ECO:0000313" key="3">
    <source>
        <dbReference type="Proteomes" id="UP000655225"/>
    </source>
</evidence>
<dbReference type="InterPro" id="IPR036047">
    <property type="entry name" value="F-box-like_dom_sf"/>
</dbReference>
<evidence type="ECO:0000259" key="1">
    <source>
        <dbReference type="SMART" id="SM00579"/>
    </source>
</evidence>
<dbReference type="Gene3D" id="3.80.10.10">
    <property type="entry name" value="Ribonuclease Inhibitor"/>
    <property type="match status" value="1"/>
</dbReference>
<dbReference type="CDD" id="cd22160">
    <property type="entry name" value="F-box_AtFBL13-like"/>
    <property type="match status" value="1"/>
</dbReference>
<dbReference type="InterPro" id="IPR053781">
    <property type="entry name" value="F-box_AtFBL13-like"/>
</dbReference>
<protein>
    <recommendedName>
        <fullName evidence="1">FBD domain-containing protein</fullName>
    </recommendedName>
</protein>
<name>A0A835DPN1_TETSI</name>
<dbReference type="OrthoDB" id="629492at2759"/>
<dbReference type="PANTHER" id="PTHR31639:SF278">
    <property type="entry name" value="F-BOX DOMAIN-CONTAINING PROTEIN"/>
    <property type="match status" value="1"/>
</dbReference>
<feature type="domain" description="FBD" evidence="1">
    <location>
        <begin position="311"/>
        <end position="382"/>
    </location>
</feature>
<dbReference type="InterPro" id="IPR032675">
    <property type="entry name" value="LRR_dom_sf"/>
</dbReference>
<dbReference type="SUPFAM" id="SSF81383">
    <property type="entry name" value="F-box domain"/>
    <property type="match status" value="1"/>
</dbReference>
<organism evidence="2 3">
    <name type="scientific">Tetracentron sinense</name>
    <name type="common">Spur-leaf</name>
    <dbReference type="NCBI Taxonomy" id="13715"/>
    <lineage>
        <taxon>Eukaryota</taxon>
        <taxon>Viridiplantae</taxon>
        <taxon>Streptophyta</taxon>
        <taxon>Embryophyta</taxon>
        <taxon>Tracheophyta</taxon>
        <taxon>Spermatophyta</taxon>
        <taxon>Magnoliopsida</taxon>
        <taxon>Trochodendrales</taxon>
        <taxon>Trochodendraceae</taxon>
        <taxon>Tetracentron</taxon>
    </lineage>
</organism>
<dbReference type="PANTHER" id="PTHR31639">
    <property type="entry name" value="F-BOX PROTEIN-LIKE"/>
    <property type="match status" value="1"/>
</dbReference>
<dbReference type="Pfam" id="PF24758">
    <property type="entry name" value="LRR_At5g56370"/>
    <property type="match status" value="1"/>
</dbReference>
<gene>
    <name evidence="2" type="ORF">HHK36_006913</name>
</gene>